<accession>A0A0C9W678</accession>
<dbReference type="OrthoDB" id="3041043at2759"/>
<proteinExistence type="predicted"/>
<evidence type="ECO:0000313" key="2">
    <source>
        <dbReference type="EMBL" id="KIJ48136.1"/>
    </source>
</evidence>
<feature type="region of interest" description="Disordered" evidence="1">
    <location>
        <begin position="128"/>
        <end position="175"/>
    </location>
</feature>
<feature type="compositionally biased region" description="Acidic residues" evidence="1">
    <location>
        <begin position="129"/>
        <end position="146"/>
    </location>
</feature>
<dbReference type="Proteomes" id="UP000054279">
    <property type="component" value="Unassembled WGS sequence"/>
</dbReference>
<name>A0A0C9W678_SPHS4</name>
<dbReference type="AlphaFoldDB" id="A0A0C9W678"/>
<sequence>MLSVTRPVGPPHLIFQITELCRHILRCLSTPDLYRFGASCKLIQMTVQEFISDAFNVNHRLKRFFGDPESFRKMQAETGTLVSGSFVLQLLIREYWLSSDLNLFIWPKQFEAVRDWVRLAGYSQKDSTFEEDSDAGDGSESEENINDETGADHDNGTGVDDDYDESTFDSDSTASLSSTYTLSNLVTVLFFEKKVKGKETLRIQIMVPEATPIQTILRLHSSMFTILSYYFIPVLIYSNI</sequence>
<evidence type="ECO:0000256" key="1">
    <source>
        <dbReference type="SAM" id="MobiDB-lite"/>
    </source>
</evidence>
<organism evidence="2 3">
    <name type="scientific">Sphaerobolus stellatus (strain SS14)</name>
    <dbReference type="NCBI Taxonomy" id="990650"/>
    <lineage>
        <taxon>Eukaryota</taxon>
        <taxon>Fungi</taxon>
        <taxon>Dikarya</taxon>
        <taxon>Basidiomycota</taxon>
        <taxon>Agaricomycotina</taxon>
        <taxon>Agaricomycetes</taxon>
        <taxon>Phallomycetidae</taxon>
        <taxon>Geastrales</taxon>
        <taxon>Sphaerobolaceae</taxon>
        <taxon>Sphaerobolus</taxon>
    </lineage>
</organism>
<reference evidence="2 3" key="1">
    <citation type="submission" date="2014-06" db="EMBL/GenBank/DDBJ databases">
        <title>Evolutionary Origins and Diversification of the Mycorrhizal Mutualists.</title>
        <authorList>
            <consortium name="DOE Joint Genome Institute"/>
            <consortium name="Mycorrhizal Genomics Consortium"/>
            <person name="Kohler A."/>
            <person name="Kuo A."/>
            <person name="Nagy L.G."/>
            <person name="Floudas D."/>
            <person name="Copeland A."/>
            <person name="Barry K.W."/>
            <person name="Cichocki N."/>
            <person name="Veneault-Fourrey C."/>
            <person name="LaButti K."/>
            <person name="Lindquist E.A."/>
            <person name="Lipzen A."/>
            <person name="Lundell T."/>
            <person name="Morin E."/>
            <person name="Murat C."/>
            <person name="Riley R."/>
            <person name="Ohm R."/>
            <person name="Sun H."/>
            <person name="Tunlid A."/>
            <person name="Henrissat B."/>
            <person name="Grigoriev I.V."/>
            <person name="Hibbett D.S."/>
            <person name="Martin F."/>
        </authorList>
    </citation>
    <scope>NUCLEOTIDE SEQUENCE [LARGE SCALE GENOMIC DNA]</scope>
    <source>
        <strain evidence="2 3">SS14</strain>
    </source>
</reference>
<dbReference type="HOGENOM" id="CLU_036419_0_0_1"/>
<keyword evidence="3" id="KW-1185">Reference proteome</keyword>
<dbReference type="EMBL" id="KN837099">
    <property type="protein sequence ID" value="KIJ48136.1"/>
    <property type="molecule type" value="Genomic_DNA"/>
</dbReference>
<protein>
    <submittedName>
        <fullName evidence="2">Uncharacterized protein</fullName>
    </submittedName>
</protein>
<evidence type="ECO:0000313" key="3">
    <source>
        <dbReference type="Proteomes" id="UP000054279"/>
    </source>
</evidence>
<gene>
    <name evidence="2" type="ORF">M422DRAFT_163235</name>
</gene>
<feature type="compositionally biased region" description="Acidic residues" evidence="1">
    <location>
        <begin position="159"/>
        <end position="168"/>
    </location>
</feature>